<gene>
    <name evidence="1" type="ORF">a7-8</name>
</gene>
<dbReference type="EMBL" id="JQ661332">
    <property type="protein sequence ID" value="AFZ84296.1"/>
    <property type="molecule type" value="Genomic_DNA"/>
</dbReference>
<geneLocation type="plasmid" evidence="1">
    <name>pAMT7</name>
</geneLocation>
<reference evidence="1" key="1">
    <citation type="journal article" date="2013" name="PLoS ONE">
        <title>Insights into dynamics of mobile genetic elements in hyperthermophilic environments from five new thermococcus plasmids.</title>
        <authorList>
            <person name="Krupovic M."/>
            <person name="Gonnet M."/>
            <person name="Hania W.B."/>
            <person name="Forterre P."/>
            <person name="Erauso G."/>
        </authorList>
    </citation>
    <scope>NUCLEOTIDE SEQUENCE</scope>
    <source>
        <plasmid evidence="1">pAMT7</plasmid>
    </source>
</reference>
<organism evidence="1">
    <name type="scientific">Thermococcus sp. AMT7</name>
    <dbReference type="NCBI Taxonomy" id="1197730"/>
    <lineage>
        <taxon>Archaea</taxon>
        <taxon>Methanobacteriati</taxon>
        <taxon>Methanobacteriota</taxon>
        <taxon>Thermococci</taxon>
        <taxon>Thermococcales</taxon>
        <taxon>Thermococcaceae</taxon>
        <taxon>Thermococcus</taxon>
    </lineage>
</organism>
<dbReference type="AlphaFoldDB" id="L0BAI9"/>
<proteinExistence type="predicted"/>
<keyword evidence="1" id="KW-0614">Plasmid</keyword>
<accession>L0BAI9</accession>
<sequence>MDWENDLENEKPEPLTTITASIWRHSRRYVIPIPKNQLALLLEDPLGRDRLYKLQISVRPIPEINTLELSLRDIGSEKVEIADLSGKADELINEAKKLISGLPNVTEISKLWKSGNKFIFPITPDTAELILPKIDQASKKLEEAIKLLKVRDVLERLLEENQEYQELKDKIGVWKLIKRLGPTENLDLPEEYQKTLERMKAIEMEAINQAIEKAKTMKGTYKLRLLEGWIERPLAVKIYRFQPGTPEEAISLYRKTPIRLD</sequence>
<protein>
    <submittedName>
        <fullName evidence="1">Uncharacterized protein</fullName>
    </submittedName>
</protein>
<dbReference type="RefSeq" id="WP_015243611.1">
    <property type="nucleotide sequence ID" value="NC_019886.1"/>
</dbReference>
<evidence type="ECO:0000313" key="1">
    <source>
        <dbReference type="EMBL" id="AFZ84296.1"/>
    </source>
</evidence>
<name>L0BAI9_9EURY</name>